<dbReference type="AlphaFoldDB" id="A0A2J8I4X0"/>
<name>A0A2J8I4X0_VIBDI</name>
<proteinExistence type="predicted"/>
<gene>
    <name evidence="1" type="ORF">C1N32_05535</name>
</gene>
<sequence length="83" mass="9721">MYTSTILIRAILHRKGLNDDIADCFLRARLFNLTNEDKLDIQCYVANGMNKNEAIKKHISIKKQILFNKLTSGHYDNLLSYYR</sequence>
<comment type="caution">
    <text evidence="1">The sequence shown here is derived from an EMBL/GenBank/DDBJ whole genome shotgun (WGS) entry which is preliminary data.</text>
</comment>
<evidence type="ECO:0000313" key="1">
    <source>
        <dbReference type="EMBL" id="PNI05563.1"/>
    </source>
</evidence>
<organism evidence="1 2">
    <name type="scientific">Vibrio diazotrophicus</name>
    <dbReference type="NCBI Taxonomy" id="685"/>
    <lineage>
        <taxon>Bacteria</taxon>
        <taxon>Pseudomonadati</taxon>
        <taxon>Pseudomonadota</taxon>
        <taxon>Gammaproteobacteria</taxon>
        <taxon>Vibrionales</taxon>
        <taxon>Vibrionaceae</taxon>
        <taxon>Vibrio</taxon>
    </lineage>
</organism>
<protein>
    <submittedName>
        <fullName evidence="1">Uncharacterized protein</fullName>
    </submittedName>
</protein>
<dbReference type="EMBL" id="POSK01000003">
    <property type="protein sequence ID" value="PNI05563.1"/>
    <property type="molecule type" value="Genomic_DNA"/>
</dbReference>
<evidence type="ECO:0000313" key="2">
    <source>
        <dbReference type="Proteomes" id="UP000236449"/>
    </source>
</evidence>
<reference evidence="1 2" key="1">
    <citation type="submission" date="2018-01" db="EMBL/GenBank/DDBJ databases">
        <title>Draft genome sequences of six Vibrio diazotrophicus strains isolated from deep-sea sediments of the Baltic Sea.</title>
        <authorList>
            <person name="Castillo D."/>
            <person name="Vandieken V."/>
            <person name="Chiang O."/>
            <person name="Middelboe M."/>
        </authorList>
    </citation>
    <scope>NUCLEOTIDE SEQUENCE [LARGE SCALE GENOMIC DNA]</scope>
    <source>
        <strain evidence="1 2">60.27F</strain>
    </source>
</reference>
<accession>A0A2J8I4X0</accession>
<dbReference type="Proteomes" id="UP000236449">
    <property type="component" value="Unassembled WGS sequence"/>
</dbReference>